<keyword evidence="3" id="KW-1185">Reference proteome</keyword>
<accession>A0A4R5BQU7</accession>
<reference evidence="2 3" key="1">
    <citation type="submission" date="2019-03" db="EMBL/GenBank/DDBJ databases">
        <title>Draft genome sequences of novel Actinobacteria.</title>
        <authorList>
            <person name="Sahin N."/>
            <person name="Ay H."/>
            <person name="Saygin H."/>
        </authorList>
    </citation>
    <scope>NUCLEOTIDE SEQUENCE [LARGE SCALE GENOMIC DNA]</scope>
    <source>
        <strain evidence="2 3">DSM 45941</strain>
    </source>
</reference>
<evidence type="ECO:0000313" key="2">
    <source>
        <dbReference type="EMBL" id="TDD87803.1"/>
    </source>
</evidence>
<proteinExistence type="predicted"/>
<sequence>MSDEGVYGSGDLWVDAWFARQGPNASIQHGRAVVKWGTFTLYGGRLSEHGGPPHVKAARLNGTGTASTSPEEDNYATATSDDGTPYGFWPTVVEFPDFGCWRVTVTHGPDTVAFTARVTRPPS</sequence>
<protein>
    <submittedName>
        <fullName evidence="2">Uncharacterized protein</fullName>
    </submittedName>
</protein>
<evidence type="ECO:0000256" key="1">
    <source>
        <dbReference type="SAM" id="MobiDB-lite"/>
    </source>
</evidence>
<name>A0A4R5BQU7_9ACTN</name>
<feature type="region of interest" description="Disordered" evidence="1">
    <location>
        <begin position="50"/>
        <end position="81"/>
    </location>
</feature>
<dbReference type="AlphaFoldDB" id="A0A4R5BQU7"/>
<dbReference type="Proteomes" id="UP000295578">
    <property type="component" value="Unassembled WGS sequence"/>
</dbReference>
<organism evidence="2 3">
    <name type="scientific">Actinomadura darangshiensis</name>
    <dbReference type="NCBI Taxonomy" id="705336"/>
    <lineage>
        <taxon>Bacteria</taxon>
        <taxon>Bacillati</taxon>
        <taxon>Actinomycetota</taxon>
        <taxon>Actinomycetes</taxon>
        <taxon>Streptosporangiales</taxon>
        <taxon>Thermomonosporaceae</taxon>
        <taxon>Actinomadura</taxon>
    </lineage>
</organism>
<evidence type="ECO:0000313" key="3">
    <source>
        <dbReference type="Proteomes" id="UP000295578"/>
    </source>
</evidence>
<dbReference type="EMBL" id="SMKY01000021">
    <property type="protein sequence ID" value="TDD87803.1"/>
    <property type="molecule type" value="Genomic_DNA"/>
</dbReference>
<comment type="caution">
    <text evidence="2">The sequence shown here is derived from an EMBL/GenBank/DDBJ whole genome shotgun (WGS) entry which is preliminary data.</text>
</comment>
<gene>
    <name evidence="2" type="ORF">E1293_07270</name>
</gene>